<dbReference type="Pfam" id="PF00672">
    <property type="entry name" value="HAMP"/>
    <property type="match status" value="1"/>
</dbReference>
<dbReference type="Proteomes" id="UP000737171">
    <property type="component" value="Unassembled WGS sequence"/>
</dbReference>
<feature type="domain" description="HAMP" evidence="6">
    <location>
        <begin position="214"/>
        <end position="266"/>
    </location>
</feature>
<dbReference type="RefSeq" id="WP_173120453.1">
    <property type="nucleotide sequence ID" value="NZ_JABRWJ010000001.1"/>
</dbReference>
<evidence type="ECO:0000256" key="4">
    <source>
        <dbReference type="SAM" id="Phobius"/>
    </source>
</evidence>
<dbReference type="InterPro" id="IPR003660">
    <property type="entry name" value="HAMP_dom"/>
</dbReference>
<dbReference type="Gene3D" id="1.10.287.950">
    <property type="entry name" value="Methyl-accepting chemotaxis protein"/>
    <property type="match status" value="1"/>
</dbReference>
<dbReference type="EMBL" id="JABRWJ010000001">
    <property type="protein sequence ID" value="NRF65954.1"/>
    <property type="molecule type" value="Genomic_DNA"/>
</dbReference>
<dbReference type="InterPro" id="IPR051310">
    <property type="entry name" value="MCP_chemotaxis"/>
</dbReference>
<feature type="domain" description="Methyl-accepting transducer" evidence="5">
    <location>
        <begin position="271"/>
        <end position="500"/>
    </location>
</feature>
<dbReference type="PROSITE" id="PS50885">
    <property type="entry name" value="HAMP"/>
    <property type="match status" value="1"/>
</dbReference>
<keyword evidence="4" id="KW-0472">Membrane</keyword>
<dbReference type="CDD" id="cd06225">
    <property type="entry name" value="HAMP"/>
    <property type="match status" value="1"/>
</dbReference>
<feature type="transmembrane region" description="Helical" evidence="4">
    <location>
        <begin position="189"/>
        <end position="209"/>
    </location>
</feature>
<name>A0ABX2EC14_9BURK</name>
<keyword evidence="8" id="KW-1185">Reference proteome</keyword>
<feature type="transmembrane region" description="Helical" evidence="4">
    <location>
        <begin position="12"/>
        <end position="34"/>
    </location>
</feature>
<dbReference type="CDD" id="cd11386">
    <property type="entry name" value="MCP_signal"/>
    <property type="match status" value="1"/>
</dbReference>
<dbReference type="InterPro" id="IPR024478">
    <property type="entry name" value="HlyB_4HB_MCP"/>
</dbReference>
<dbReference type="SMART" id="SM00304">
    <property type="entry name" value="HAMP"/>
    <property type="match status" value="1"/>
</dbReference>
<dbReference type="Pfam" id="PF12729">
    <property type="entry name" value="4HB_MCP_1"/>
    <property type="match status" value="1"/>
</dbReference>
<evidence type="ECO:0000313" key="8">
    <source>
        <dbReference type="Proteomes" id="UP000737171"/>
    </source>
</evidence>
<accession>A0ABX2EC14</accession>
<evidence type="ECO:0000259" key="6">
    <source>
        <dbReference type="PROSITE" id="PS50885"/>
    </source>
</evidence>
<dbReference type="PANTHER" id="PTHR43531">
    <property type="entry name" value="PROTEIN ICFG"/>
    <property type="match status" value="1"/>
</dbReference>
<dbReference type="PANTHER" id="PTHR43531:SF14">
    <property type="entry name" value="METHYL-ACCEPTING CHEMOTAXIS PROTEIN I-RELATED"/>
    <property type="match status" value="1"/>
</dbReference>
<dbReference type="PRINTS" id="PR00260">
    <property type="entry name" value="CHEMTRNSDUCR"/>
</dbReference>
<comment type="similarity">
    <text evidence="2">Belongs to the methyl-accepting chemotaxis (MCP) protein family.</text>
</comment>
<dbReference type="CDD" id="cd19411">
    <property type="entry name" value="MCP2201-like_sensor"/>
    <property type="match status" value="1"/>
</dbReference>
<organism evidence="7 8">
    <name type="scientific">Pseudaquabacterium terrae</name>
    <dbReference type="NCBI Taxonomy" id="2732868"/>
    <lineage>
        <taxon>Bacteria</taxon>
        <taxon>Pseudomonadati</taxon>
        <taxon>Pseudomonadota</taxon>
        <taxon>Betaproteobacteria</taxon>
        <taxon>Burkholderiales</taxon>
        <taxon>Sphaerotilaceae</taxon>
        <taxon>Pseudaquabacterium</taxon>
    </lineage>
</organism>
<dbReference type="PROSITE" id="PS50111">
    <property type="entry name" value="CHEMOTAXIS_TRANSDUC_2"/>
    <property type="match status" value="1"/>
</dbReference>
<sequence length="522" mass="54504">MKAARSSFGLGARLWCAVGAGMLVLAALFGAAAWRITDVQQRSSAELGLADAKVRGATEWASLTDTNVARMTGSTLGYNPELIEAFKGPIASSFARIDKIRETIGTMPQSEAEKTQIAQLDRERAALAAAQAEAMRFAESGDMQMAKAEFDKRFNPAAQAYLKSVQAYAAMQQAEAQQLSARFAAERDGALKATGIALGVVLLVIAFGARQLIRSIHKPLHQAVAVARRIAGGDLTAAVEVDRGDEFGDLQRSLGEMAAALSTLVGQVRDTTDGVAAASLQIASGSQDLSDRTERAAAYLQRTAGAMAELTGTVQQSADAARAADELARDATGAAQRGGQVVADVVNNMNQIAATARQISTIIGVIDGISFQTNILALNAAVEAARAGEQGRGFAVVAGEVRSLAQNSAKAAREIKALIGASLDTVESGTRLVEAAGSSMNEIVASIARVNATMDRITSSTASQRDGLGQVNDAVHQLDDVTQQNAALVEESSAAARTMSDRAKELSDMVHVFRVTERAAAA</sequence>
<evidence type="ECO:0000313" key="7">
    <source>
        <dbReference type="EMBL" id="NRF65954.1"/>
    </source>
</evidence>
<dbReference type="Pfam" id="PF00015">
    <property type="entry name" value="MCPsignal"/>
    <property type="match status" value="1"/>
</dbReference>
<gene>
    <name evidence="7" type="ORF">HLB44_03025</name>
</gene>
<keyword evidence="4" id="KW-1133">Transmembrane helix</keyword>
<reference evidence="7 8" key="1">
    <citation type="submission" date="2020-05" db="EMBL/GenBank/DDBJ databases">
        <title>Aquincola sp. isolate from soil.</title>
        <authorList>
            <person name="Han J."/>
            <person name="Kim D.-U."/>
        </authorList>
    </citation>
    <scope>NUCLEOTIDE SEQUENCE [LARGE SCALE GENOMIC DNA]</scope>
    <source>
        <strain evidence="7 8">S2</strain>
    </source>
</reference>
<protein>
    <submittedName>
        <fullName evidence="7">HAMP domain-containing protein</fullName>
    </submittedName>
</protein>
<evidence type="ECO:0000256" key="1">
    <source>
        <dbReference type="ARBA" id="ARBA00022481"/>
    </source>
</evidence>
<evidence type="ECO:0000256" key="3">
    <source>
        <dbReference type="PROSITE-ProRule" id="PRU00284"/>
    </source>
</evidence>
<evidence type="ECO:0000259" key="5">
    <source>
        <dbReference type="PROSITE" id="PS50111"/>
    </source>
</evidence>
<keyword evidence="3" id="KW-0807">Transducer</keyword>
<dbReference type="InterPro" id="IPR004090">
    <property type="entry name" value="Chemotax_Me-accpt_rcpt"/>
</dbReference>
<dbReference type="SMART" id="SM00283">
    <property type="entry name" value="MA"/>
    <property type="match status" value="1"/>
</dbReference>
<dbReference type="InterPro" id="IPR004089">
    <property type="entry name" value="MCPsignal_dom"/>
</dbReference>
<proteinExistence type="inferred from homology"/>
<keyword evidence="4" id="KW-0812">Transmembrane</keyword>
<evidence type="ECO:0000256" key="2">
    <source>
        <dbReference type="ARBA" id="ARBA00029447"/>
    </source>
</evidence>
<dbReference type="InterPro" id="IPR047347">
    <property type="entry name" value="YvaQ-like_sensor"/>
</dbReference>
<comment type="caution">
    <text evidence="7">The sequence shown here is derived from an EMBL/GenBank/DDBJ whole genome shotgun (WGS) entry which is preliminary data.</text>
</comment>
<keyword evidence="1" id="KW-0488">Methylation</keyword>
<dbReference type="SUPFAM" id="SSF58104">
    <property type="entry name" value="Methyl-accepting chemotaxis protein (MCP) signaling domain"/>
    <property type="match status" value="1"/>
</dbReference>